<gene>
    <name evidence="1" type="ORF">SAMN05660642_00050</name>
</gene>
<reference evidence="2" key="1">
    <citation type="submission" date="2016-10" db="EMBL/GenBank/DDBJ databases">
        <authorList>
            <person name="Varghese N."/>
            <person name="Submissions S."/>
        </authorList>
    </citation>
    <scope>NUCLEOTIDE SEQUENCE [LARGE SCALE GENOMIC DNA]</scope>
    <source>
        <strain evidence="2">DSM 45419</strain>
    </source>
</reference>
<organism evidence="1 2">
    <name type="scientific">Geodermatophilus siccatus</name>
    <dbReference type="NCBI Taxonomy" id="1137991"/>
    <lineage>
        <taxon>Bacteria</taxon>
        <taxon>Bacillati</taxon>
        <taxon>Actinomycetota</taxon>
        <taxon>Actinomycetes</taxon>
        <taxon>Geodermatophilales</taxon>
        <taxon>Geodermatophilaceae</taxon>
        <taxon>Geodermatophilus</taxon>
    </lineage>
</organism>
<evidence type="ECO:0000313" key="1">
    <source>
        <dbReference type="EMBL" id="SDL49880.1"/>
    </source>
</evidence>
<sequence>MNSGELTYTSGRTVLTRRWVWRQGMDGSVEAAPISRLAINIDLLPPSCAEGITNRVKELLQACHAQDVRQHLLTADSRRPF</sequence>
<keyword evidence="2" id="KW-1185">Reference proteome</keyword>
<evidence type="ECO:0000313" key="2">
    <source>
        <dbReference type="Proteomes" id="UP000198680"/>
    </source>
</evidence>
<name>A0A1G9KJ64_9ACTN</name>
<accession>A0A1G9KJ64</accession>
<dbReference type="EMBL" id="FNHE01000001">
    <property type="protein sequence ID" value="SDL49880.1"/>
    <property type="molecule type" value="Genomic_DNA"/>
</dbReference>
<dbReference type="RefSeq" id="WP_139176981.1">
    <property type="nucleotide sequence ID" value="NZ_FNHE01000001.1"/>
</dbReference>
<dbReference type="Proteomes" id="UP000198680">
    <property type="component" value="Unassembled WGS sequence"/>
</dbReference>
<proteinExistence type="predicted"/>
<dbReference type="AlphaFoldDB" id="A0A1G9KJ64"/>
<dbReference type="OrthoDB" id="276580at2"/>
<protein>
    <submittedName>
        <fullName evidence="1">Uncharacterized protein</fullName>
    </submittedName>
</protein>